<keyword evidence="2 5" id="KW-0812">Transmembrane</keyword>
<feature type="transmembrane region" description="Helical" evidence="5">
    <location>
        <begin position="6"/>
        <end position="22"/>
    </location>
</feature>
<feature type="transmembrane region" description="Helical" evidence="5">
    <location>
        <begin position="103"/>
        <end position="121"/>
    </location>
</feature>
<dbReference type="InterPro" id="IPR036259">
    <property type="entry name" value="MFS_trans_sf"/>
</dbReference>
<dbReference type="AlphaFoldDB" id="A0ABD2MJI7"/>
<dbReference type="InterPro" id="IPR020846">
    <property type="entry name" value="MFS_dom"/>
</dbReference>
<evidence type="ECO:0000256" key="5">
    <source>
        <dbReference type="SAM" id="Phobius"/>
    </source>
</evidence>
<dbReference type="EMBL" id="JABFTP020000001">
    <property type="protein sequence ID" value="KAL3266525.1"/>
    <property type="molecule type" value="Genomic_DNA"/>
</dbReference>
<feature type="transmembrane region" description="Helical" evidence="5">
    <location>
        <begin position="70"/>
        <end position="91"/>
    </location>
</feature>
<organism evidence="7 8">
    <name type="scientific">Cryptolaemus montrouzieri</name>
    <dbReference type="NCBI Taxonomy" id="559131"/>
    <lineage>
        <taxon>Eukaryota</taxon>
        <taxon>Metazoa</taxon>
        <taxon>Ecdysozoa</taxon>
        <taxon>Arthropoda</taxon>
        <taxon>Hexapoda</taxon>
        <taxon>Insecta</taxon>
        <taxon>Pterygota</taxon>
        <taxon>Neoptera</taxon>
        <taxon>Endopterygota</taxon>
        <taxon>Coleoptera</taxon>
        <taxon>Polyphaga</taxon>
        <taxon>Cucujiformia</taxon>
        <taxon>Coccinelloidea</taxon>
        <taxon>Coccinellidae</taxon>
        <taxon>Scymninae</taxon>
        <taxon>Scymnini</taxon>
        <taxon>Cryptolaemus</taxon>
    </lineage>
</organism>
<reference evidence="7 8" key="1">
    <citation type="journal article" date="2021" name="BMC Biol.">
        <title>Horizontally acquired antibacterial genes associated with adaptive radiation of ladybird beetles.</title>
        <authorList>
            <person name="Li H.S."/>
            <person name="Tang X.F."/>
            <person name="Huang Y.H."/>
            <person name="Xu Z.Y."/>
            <person name="Chen M.L."/>
            <person name="Du X.Y."/>
            <person name="Qiu B.Y."/>
            <person name="Chen P.T."/>
            <person name="Zhang W."/>
            <person name="Slipinski A."/>
            <person name="Escalona H.E."/>
            <person name="Waterhouse R.M."/>
            <person name="Zwick A."/>
            <person name="Pang H."/>
        </authorList>
    </citation>
    <scope>NUCLEOTIDE SEQUENCE [LARGE SCALE GENOMIC DNA]</scope>
    <source>
        <strain evidence="7">SYSU2018</strain>
    </source>
</reference>
<dbReference type="SUPFAM" id="SSF103473">
    <property type="entry name" value="MFS general substrate transporter"/>
    <property type="match status" value="1"/>
</dbReference>
<dbReference type="PROSITE" id="PS50850">
    <property type="entry name" value="MFS"/>
    <property type="match status" value="1"/>
</dbReference>
<name>A0ABD2MJI7_9CUCU</name>
<gene>
    <name evidence="7" type="ORF">HHI36_010693</name>
</gene>
<comment type="caution">
    <text evidence="7">The sequence shown here is derived from an EMBL/GenBank/DDBJ whole genome shotgun (WGS) entry which is preliminary data.</text>
</comment>
<dbReference type="GO" id="GO:0016020">
    <property type="term" value="C:membrane"/>
    <property type="evidence" value="ECO:0007669"/>
    <property type="project" value="UniProtKB-SubCell"/>
</dbReference>
<evidence type="ECO:0000256" key="1">
    <source>
        <dbReference type="ARBA" id="ARBA00004141"/>
    </source>
</evidence>
<dbReference type="InterPro" id="IPR050549">
    <property type="entry name" value="MFS_Trehalose_Transporter"/>
</dbReference>
<dbReference type="Pfam" id="PF00083">
    <property type="entry name" value="Sugar_tr"/>
    <property type="match status" value="1"/>
</dbReference>
<feature type="transmembrane region" description="Helical" evidence="5">
    <location>
        <begin position="34"/>
        <end position="58"/>
    </location>
</feature>
<dbReference type="PANTHER" id="PTHR48021">
    <property type="match status" value="1"/>
</dbReference>
<dbReference type="InterPro" id="IPR005828">
    <property type="entry name" value="MFS_sugar_transport-like"/>
</dbReference>
<evidence type="ECO:0000313" key="7">
    <source>
        <dbReference type="EMBL" id="KAL3266525.1"/>
    </source>
</evidence>
<comment type="subcellular location">
    <subcellularLocation>
        <location evidence="1">Membrane</location>
        <topology evidence="1">Multi-pass membrane protein</topology>
    </subcellularLocation>
</comment>
<sequence length="139" mass="15545">MLFFSTIGVCVSLFIFGGYFVAKSNGISVSSLSFVPFIGMLMYGVMNSVGFAPISQVILGEIFPMQFKEIVNSLCSIVFYISTFLMLMLYPYMRDALGLGAEFWIYSAFALLCTIFSYFYVIETKGKTLNEIIAELNVL</sequence>
<feature type="domain" description="Major facilitator superfamily (MFS) profile" evidence="6">
    <location>
        <begin position="1"/>
        <end position="125"/>
    </location>
</feature>
<dbReference type="PANTHER" id="PTHR48021:SF1">
    <property type="entry name" value="GH07001P-RELATED"/>
    <property type="match status" value="1"/>
</dbReference>
<proteinExistence type="predicted"/>
<evidence type="ECO:0000259" key="6">
    <source>
        <dbReference type="PROSITE" id="PS50850"/>
    </source>
</evidence>
<evidence type="ECO:0000256" key="3">
    <source>
        <dbReference type="ARBA" id="ARBA00022989"/>
    </source>
</evidence>
<accession>A0ABD2MJI7</accession>
<evidence type="ECO:0000256" key="2">
    <source>
        <dbReference type="ARBA" id="ARBA00022692"/>
    </source>
</evidence>
<keyword evidence="3 5" id="KW-1133">Transmembrane helix</keyword>
<keyword evidence="4 5" id="KW-0472">Membrane</keyword>
<dbReference type="Proteomes" id="UP001516400">
    <property type="component" value="Unassembled WGS sequence"/>
</dbReference>
<keyword evidence="8" id="KW-1185">Reference proteome</keyword>
<evidence type="ECO:0000256" key="4">
    <source>
        <dbReference type="ARBA" id="ARBA00023136"/>
    </source>
</evidence>
<evidence type="ECO:0000313" key="8">
    <source>
        <dbReference type="Proteomes" id="UP001516400"/>
    </source>
</evidence>
<dbReference type="Gene3D" id="1.20.1250.20">
    <property type="entry name" value="MFS general substrate transporter like domains"/>
    <property type="match status" value="1"/>
</dbReference>
<protein>
    <recommendedName>
        <fullName evidence="6">Major facilitator superfamily (MFS) profile domain-containing protein</fullName>
    </recommendedName>
</protein>